<feature type="domain" description="Histidine kinase" evidence="1">
    <location>
        <begin position="40"/>
        <end position="132"/>
    </location>
</feature>
<dbReference type="Pfam" id="PF02518">
    <property type="entry name" value="HATPase_c"/>
    <property type="match status" value="1"/>
</dbReference>
<dbReference type="EMBL" id="BARW01017209">
    <property type="protein sequence ID" value="GAJ00048.1"/>
    <property type="molecule type" value="Genomic_DNA"/>
</dbReference>
<sequence>RRIVGQLQQGLIDPSKQMRLTVSGPAIWLPAERATQCALVINELVQNAIQHGIGERRRGEVVVEFIDHGDGVSIIVADDGQGLPEGFELESDSNLGLSIVKSMVERDLKGEFELQSAGGTRAIVRFDKPTVGGM</sequence>
<dbReference type="AlphaFoldDB" id="X1T427"/>
<accession>X1T427</accession>
<dbReference type="InterPro" id="IPR003594">
    <property type="entry name" value="HATPase_dom"/>
</dbReference>
<dbReference type="Gene3D" id="3.30.565.10">
    <property type="entry name" value="Histidine kinase-like ATPase, C-terminal domain"/>
    <property type="match status" value="1"/>
</dbReference>
<evidence type="ECO:0000313" key="2">
    <source>
        <dbReference type="EMBL" id="GAJ00048.1"/>
    </source>
</evidence>
<feature type="non-terminal residue" evidence="2">
    <location>
        <position position="1"/>
    </location>
</feature>
<organism evidence="2">
    <name type="scientific">marine sediment metagenome</name>
    <dbReference type="NCBI Taxonomy" id="412755"/>
    <lineage>
        <taxon>unclassified sequences</taxon>
        <taxon>metagenomes</taxon>
        <taxon>ecological metagenomes</taxon>
    </lineage>
</organism>
<proteinExistence type="predicted"/>
<comment type="caution">
    <text evidence="2">The sequence shown here is derived from an EMBL/GenBank/DDBJ whole genome shotgun (WGS) entry which is preliminary data.</text>
</comment>
<reference evidence="2" key="1">
    <citation type="journal article" date="2014" name="Front. Microbiol.">
        <title>High frequency of phylogenetically diverse reductive dehalogenase-homologous genes in deep subseafloor sedimentary metagenomes.</title>
        <authorList>
            <person name="Kawai M."/>
            <person name="Futagami T."/>
            <person name="Toyoda A."/>
            <person name="Takaki Y."/>
            <person name="Nishi S."/>
            <person name="Hori S."/>
            <person name="Arai W."/>
            <person name="Tsubouchi T."/>
            <person name="Morono Y."/>
            <person name="Uchiyama I."/>
            <person name="Ito T."/>
            <person name="Fujiyama A."/>
            <person name="Inagaki F."/>
            <person name="Takami H."/>
        </authorList>
    </citation>
    <scope>NUCLEOTIDE SEQUENCE</scope>
    <source>
        <strain evidence="2">Expedition CK06-06</strain>
    </source>
</reference>
<dbReference type="PANTHER" id="PTHR43065">
    <property type="entry name" value="SENSOR HISTIDINE KINASE"/>
    <property type="match status" value="1"/>
</dbReference>
<protein>
    <recommendedName>
        <fullName evidence="1">Histidine kinase domain-containing protein</fullName>
    </recommendedName>
</protein>
<gene>
    <name evidence="2" type="ORF">S12H4_29783</name>
</gene>
<dbReference type="InterPro" id="IPR036890">
    <property type="entry name" value="HATPase_C_sf"/>
</dbReference>
<name>X1T427_9ZZZZ</name>
<evidence type="ECO:0000259" key="1">
    <source>
        <dbReference type="PROSITE" id="PS50109"/>
    </source>
</evidence>
<dbReference type="PROSITE" id="PS50109">
    <property type="entry name" value="HIS_KIN"/>
    <property type="match status" value="1"/>
</dbReference>
<dbReference type="SMART" id="SM00387">
    <property type="entry name" value="HATPase_c"/>
    <property type="match status" value="1"/>
</dbReference>
<dbReference type="PANTHER" id="PTHR43065:SF23">
    <property type="entry name" value="SENSOR HISTIDINE KINASE PDTAS"/>
    <property type="match status" value="1"/>
</dbReference>
<dbReference type="InterPro" id="IPR005467">
    <property type="entry name" value="His_kinase_dom"/>
</dbReference>
<dbReference type="SUPFAM" id="SSF55874">
    <property type="entry name" value="ATPase domain of HSP90 chaperone/DNA topoisomerase II/histidine kinase"/>
    <property type="match status" value="1"/>
</dbReference>